<evidence type="ECO:0000256" key="1">
    <source>
        <dbReference type="ARBA" id="ARBA00022801"/>
    </source>
</evidence>
<dbReference type="InterPro" id="IPR035965">
    <property type="entry name" value="PAS-like_dom_sf"/>
</dbReference>
<keyword evidence="2" id="KW-0175">Coiled coil</keyword>
<name>A0ABP8DAC5_9ACTN</name>
<dbReference type="SUPFAM" id="SSF52172">
    <property type="entry name" value="CheY-like"/>
    <property type="match status" value="1"/>
</dbReference>
<keyword evidence="1" id="KW-0378">Hydrolase</keyword>
<feature type="domain" description="ANTAR" evidence="5">
    <location>
        <begin position="22"/>
        <end position="83"/>
    </location>
</feature>
<keyword evidence="7" id="KW-1185">Reference proteome</keyword>
<dbReference type="Gene3D" id="3.30.450.20">
    <property type="entry name" value="PAS domain"/>
    <property type="match status" value="1"/>
</dbReference>
<dbReference type="Gene3D" id="3.60.40.10">
    <property type="entry name" value="PPM-type phosphatase domain"/>
    <property type="match status" value="1"/>
</dbReference>
<evidence type="ECO:0000256" key="2">
    <source>
        <dbReference type="SAM" id="Coils"/>
    </source>
</evidence>
<dbReference type="PANTHER" id="PTHR43156:SF2">
    <property type="entry name" value="STAGE II SPORULATION PROTEIN E"/>
    <property type="match status" value="1"/>
</dbReference>
<dbReference type="PANTHER" id="PTHR43156">
    <property type="entry name" value="STAGE II SPORULATION PROTEIN E-RELATED"/>
    <property type="match status" value="1"/>
</dbReference>
<dbReference type="CDD" id="cd00130">
    <property type="entry name" value="PAS"/>
    <property type="match status" value="1"/>
</dbReference>
<dbReference type="InterPro" id="IPR000700">
    <property type="entry name" value="PAS-assoc_C"/>
</dbReference>
<dbReference type="InterPro" id="IPR036457">
    <property type="entry name" value="PPM-type-like_dom_sf"/>
</dbReference>
<feature type="region of interest" description="Disordered" evidence="3">
    <location>
        <begin position="109"/>
        <end position="140"/>
    </location>
</feature>
<dbReference type="SUPFAM" id="SSF55785">
    <property type="entry name" value="PYP-like sensor domain (PAS domain)"/>
    <property type="match status" value="1"/>
</dbReference>
<feature type="coiled-coil region" evidence="2">
    <location>
        <begin position="564"/>
        <end position="598"/>
    </location>
</feature>
<dbReference type="SMART" id="SM01012">
    <property type="entry name" value="ANTAR"/>
    <property type="match status" value="1"/>
</dbReference>
<dbReference type="InterPro" id="IPR036388">
    <property type="entry name" value="WH-like_DNA-bd_sf"/>
</dbReference>
<proteinExistence type="predicted"/>
<dbReference type="RefSeq" id="WP_345128681.1">
    <property type="nucleotide sequence ID" value="NZ_BAABAT010000010.1"/>
</dbReference>
<dbReference type="Pfam" id="PF07228">
    <property type="entry name" value="SpoIIE"/>
    <property type="match status" value="1"/>
</dbReference>
<evidence type="ECO:0000313" key="7">
    <source>
        <dbReference type="Proteomes" id="UP001500620"/>
    </source>
</evidence>
<dbReference type="InterPro" id="IPR000014">
    <property type="entry name" value="PAS"/>
</dbReference>
<accession>A0ABP8DAC5</accession>
<evidence type="ECO:0000313" key="6">
    <source>
        <dbReference type="EMBL" id="GAA4250773.1"/>
    </source>
</evidence>
<dbReference type="InterPro" id="IPR005561">
    <property type="entry name" value="ANTAR"/>
</dbReference>
<dbReference type="PROSITE" id="PS50921">
    <property type="entry name" value="ANTAR"/>
    <property type="match status" value="1"/>
</dbReference>
<feature type="domain" description="PAC" evidence="4">
    <location>
        <begin position="522"/>
        <end position="573"/>
    </location>
</feature>
<dbReference type="InterPro" id="IPR001932">
    <property type="entry name" value="PPM-type_phosphatase-like_dom"/>
</dbReference>
<protein>
    <submittedName>
        <fullName evidence="6">SpoIIE family protein phosphatase</fullName>
    </submittedName>
</protein>
<dbReference type="SMART" id="SM00331">
    <property type="entry name" value="PP2C_SIG"/>
    <property type="match status" value="1"/>
</dbReference>
<evidence type="ECO:0000259" key="5">
    <source>
        <dbReference type="PROSITE" id="PS50921"/>
    </source>
</evidence>
<reference evidence="7" key="1">
    <citation type="journal article" date="2019" name="Int. J. Syst. Evol. Microbiol.">
        <title>The Global Catalogue of Microorganisms (GCM) 10K type strain sequencing project: providing services to taxonomists for standard genome sequencing and annotation.</title>
        <authorList>
            <consortium name="The Broad Institute Genomics Platform"/>
            <consortium name="The Broad Institute Genome Sequencing Center for Infectious Disease"/>
            <person name="Wu L."/>
            <person name="Ma J."/>
        </authorList>
    </citation>
    <scope>NUCLEOTIDE SEQUENCE [LARGE SCALE GENOMIC DNA]</scope>
    <source>
        <strain evidence="7">JCM 17441</strain>
    </source>
</reference>
<sequence>MVDRAPAEGGSAEPAEALAALVAKLRAELTGVRTAMRNRAVIEQAKGVLVERLGITPDQGFDQLVRLSQRTNIKLIEVAAAIVGTTSPDPNAPDVVNLIDDELRQHVARNRTDGSTAKKPEKPDLVPQNARKRASRPPEVEALQSQHQLLGARIAAARSYDEICDVLGTAPTAWPAPSSVLLTLLDPDGAQRGVGTYGVPGEVRSRWSRIPPDPGVPLVVAVQDAETLWLSAQTGLARFPVLGHPPFSGDTLLASPLISGERVIGGILMTWAEGLPAGEELRRYVSALLEPVARQVDALIGDEIASAWFHVAGEESGQAAPAQVWLPTVIDALHDPGALLSPVHEDGQLVDFRVEYANALARQIFSGARVDPDEATLLAAYPALGSATLLPEFARVLQDGRPRRLDGLRADPRTDGVPGPQTLSVHAVRLWDRVFAVWRVATEADLLYDQLLQAERIAGVGSFCWELRDPEPRCSPELVRLFHRGRDAATIPVDELADSVHPDDLLAVQDAVRRTIVEGKQLLAEVRGAGRVSGRRLRLAAEPILDDTGNVTAVRGTVQDVTEERAIEARLRRAEEALAAQRHRLADERRAAEALQKALLPTDPELGHLEGVELCGRCRSPERVGTVDGDWYDACSVPDGTILVLGDVDERGLSSMTTAARLRYAVRAYAVLDMPPGDILTAVNGMLCAMEVEHTACLVVARYTPSTRELRWAAAGQVAPVRYDAAGAGTVLTGPLGLPLGEVAEMRYTDTAVTLTPGDRVLFYTGGQYAGTRPRSDRRRGGGLDLVRRAAETIDLTDFDAVITHLVTSLNVPDDEDVCTMLIHVP</sequence>
<dbReference type="EMBL" id="BAABAT010000010">
    <property type="protein sequence ID" value="GAA4250773.1"/>
    <property type="molecule type" value="Genomic_DNA"/>
</dbReference>
<comment type="caution">
    <text evidence="6">The sequence shown here is derived from an EMBL/GenBank/DDBJ whole genome shotgun (WGS) entry which is preliminary data.</text>
</comment>
<evidence type="ECO:0000256" key="3">
    <source>
        <dbReference type="SAM" id="MobiDB-lite"/>
    </source>
</evidence>
<gene>
    <name evidence="6" type="ORF">GCM10022255_040800</name>
</gene>
<dbReference type="Proteomes" id="UP001500620">
    <property type="component" value="Unassembled WGS sequence"/>
</dbReference>
<organism evidence="6 7">
    <name type="scientific">Dactylosporangium darangshiense</name>
    <dbReference type="NCBI Taxonomy" id="579108"/>
    <lineage>
        <taxon>Bacteria</taxon>
        <taxon>Bacillati</taxon>
        <taxon>Actinomycetota</taxon>
        <taxon>Actinomycetes</taxon>
        <taxon>Micromonosporales</taxon>
        <taxon>Micromonosporaceae</taxon>
        <taxon>Dactylosporangium</taxon>
    </lineage>
</organism>
<dbReference type="InterPro" id="IPR011006">
    <property type="entry name" value="CheY-like_superfamily"/>
</dbReference>
<dbReference type="Gene3D" id="1.10.10.10">
    <property type="entry name" value="Winged helix-like DNA-binding domain superfamily/Winged helix DNA-binding domain"/>
    <property type="match status" value="1"/>
</dbReference>
<feature type="compositionally biased region" description="Basic and acidic residues" evidence="3">
    <location>
        <begin position="109"/>
        <end position="124"/>
    </location>
</feature>
<dbReference type="InterPro" id="IPR052016">
    <property type="entry name" value="Bact_Sigma-Reg"/>
</dbReference>
<dbReference type="Pfam" id="PF03861">
    <property type="entry name" value="ANTAR"/>
    <property type="match status" value="1"/>
</dbReference>
<evidence type="ECO:0000259" key="4">
    <source>
        <dbReference type="PROSITE" id="PS50113"/>
    </source>
</evidence>
<dbReference type="PROSITE" id="PS50113">
    <property type="entry name" value="PAC"/>
    <property type="match status" value="1"/>
</dbReference>